<sequence length="88" mass="10177">MEEHTDNPRNKLVDGWEHDDVQLFFIDQESVSVYEIRDSVGDVVNVVIAEGIDDPERFRARSDAERDSMKMLALDEYYKGTEWEGPAV</sequence>
<gene>
    <name evidence="1" type="ORF">EQG79_28455</name>
</gene>
<dbReference type="Proteomes" id="UP000290407">
    <property type="component" value="Unassembled WGS sequence"/>
</dbReference>
<protein>
    <submittedName>
        <fullName evidence="1">Uncharacterized protein</fullName>
    </submittedName>
</protein>
<keyword evidence="2" id="KW-1185">Reference proteome</keyword>
<organism evidence="1 2">
    <name type="scientific">Spirosoma sordidisoli</name>
    <dbReference type="NCBI Taxonomy" id="2502893"/>
    <lineage>
        <taxon>Bacteria</taxon>
        <taxon>Pseudomonadati</taxon>
        <taxon>Bacteroidota</taxon>
        <taxon>Cytophagia</taxon>
        <taxon>Cytophagales</taxon>
        <taxon>Cytophagaceae</taxon>
        <taxon>Spirosoma</taxon>
    </lineage>
</organism>
<dbReference type="EMBL" id="SBLB01000012">
    <property type="protein sequence ID" value="RYC66767.1"/>
    <property type="molecule type" value="Genomic_DNA"/>
</dbReference>
<comment type="caution">
    <text evidence="1">The sequence shown here is derived from an EMBL/GenBank/DDBJ whole genome shotgun (WGS) entry which is preliminary data.</text>
</comment>
<name>A0A4Q2UCK5_9BACT</name>
<dbReference type="AlphaFoldDB" id="A0A4Q2UCK5"/>
<evidence type="ECO:0000313" key="2">
    <source>
        <dbReference type="Proteomes" id="UP000290407"/>
    </source>
</evidence>
<accession>A0A4Q2UCK5</accession>
<proteinExistence type="predicted"/>
<evidence type="ECO:0000313" key="1">
    <source>
        <dbReference type="EMBL" id="RYC66767.1"/>
    </source>
</evidence>
<dbReference type="RefSeq" id="WP_129606264.1">
    <property type="nucleotide sequence ID" value="NZ_SBLB01000012.1"/>
</dbReference>
<reference evidence="1 2" key="1">
    <citation type="submission" date="2019-01" db="EMBL/GenBank/DDBJ databases">
        <title>Spirosoma flava sp. nov., a propanil-degrading bacterium isolated from herbicide-contaminated soil.</title>
        <authorList>
            <person name="Zhang L."/>
            <person name="Jiang J.-D."/>
        </authorList>
    </citation>
    <scope>NUCLEOTIDE SEQUENCE [LARGE SCALE GENOMIC DNA]</scope>
    <source>
        <strain evidence="1 2">TY50</strain>
    </source>
</reference>